<feature type="non-terminal residue" evidence="1">
    <location>
        <position position="1"/>
    </location>
</feature>
<reference evidence="1 2" key="1">
    <citation type="journal article" date="2020" name="Cell Host Microbe">
        <title>Functional and Genomic Variation between Human-Derived Isolates of Lachnospiraceae Reveals Inter- and Intra-Species Diversity.</title>
        <authorList>
            <person name="Sorbara M.T."/>
            <person name="Littmann E.R."/>
            <person name="Fontana E."/>
            <person name="Moody T.U."/>
            <person name="Kohout C.E."/>
            <person name="Gjonbalaj M."/>
            <person name="Eaton V."/>
            <person name="Seok R."/>
            <person name="Leiner I.M."/>
            <person name="Pamer E.G."/>
        </authorList>
    </citation>
    <scope>NUCLEOTIDE SEQUENCE [LARGE SCALE GENOMIC DNA]</scope>
    <source>
        <strain evidence="1 2">MSK.14.57</strain>
    </source>
</reference>
<name>A0ABX2I2I6_ANAHA</name>
<evidence type="ECO:0000313" key="2">
    <source>
        <dbReference type="Proteomes" id="UP001644750"/>
    </source>
</evidence>
<dbReference type="RefSeq" id="WP_009204108.1">
    <property type="nucleotide sequence ID" value="NZ_JAAITB010000118.1"/>
</dbReference>
<accession>A0ABX2I2I6</accession>
<dbReference type="EMBL" id="JAAITB010000118">
    <property type="protein sequence ID" value="NSJ81179.1"/>
    <property type="molecule type" value="Genomic_DNA"/>
</dbReference>
<proteinExistence type="predicted"/>
<protein>
    <submittedName>
        <fullName evidence="1">Uncharacterized protein</fullName>
    </submittedName>
</protein>
<comment type="caution">
    <text evidence="1">The sequence shown here is derived from an EMBL/GenBank/DDBJ whole genome shotgun (WGS) entry which is preliminary data.</text>
</comment>
<keyword evidence="2" id="KW-1185">Reference proteome</keyword>
<dbReference type="Proteomes" id="UP001644750">
    <property type="component" value="Unassembled WGS sequence"/>
</dbReference>
<sequence length="90" mass="10517">LNSDLKDALVTQYAELNGTGNNYFYVDRKQGYRLSSAILHVYDTGYIRVEAISQEVNNENCYVLWTNNSYPQNKKIGCDLVWIKENFLWN</sequence>
<gene>
    <name evidence="1" type="ORF">G5A72_16725</name>
</gene>
<organism evidence="1 2">
    <name type="scientific">Anaerostipes hadrus</name>
    <dbReference type="NCBI Taxonomy" id="649756"/>
    <lineage>
        <taxon>Bacteria</taxon>
        <taxon>Bacillati</taxon>
        <taxon>Bacillota</taxon>
        <taxon>Clostridia</taxon>
        <taxon>Lachnospirales</taxon>
        <taxon>Lachnospiraceae</taxon>
        <taxon>Anaerostipes</taxon>
    </lineage>
</organism>
<evidence type="ECO:0000313" key="1">
    <source>
        <dbReference type="EMBL" id="NSJ81179.1"/>
    </source>
</evidence>